<evidence type="ECO:0000256" key="1">
    <source>
        <dbReference type="ARBA" id="ARBA00022723"/>
    </source>
</evidence>
<dbReference type="InterPro" id="IPR007319">
    <property type="entry name" value="WDR36/Utp21_C"/>
</dbReference>
<evidence type="ECO:0000259" key="7">
    <source>
        <dbReference type="PROSITE" id="PS50865"/>
    </source>
</evidence>
<dbReference type="PROSITE" id="PS50082">
    <property type="entry name" value="WD_REPEATS_2"/>
    <property type="match status" value="2"/>
</dbReference>
<dbReference type="OrthoDB" id="10250769at2759"/>
<dbReference type="GO" id="GO:0032040">
    <property type="term" value="C:small-subunit processome"/>
    <property type="evidence" value="ECO:0007669"/>
    <property type="project" value="InterPro"/>
</dbReference>
<dbReference type="InterPro" id="IPR015943">
    <property type="entry name" value="WD40/YVTN_repeat-like_dom_sf"/>
</dbReference>
<evidence type="ECO:0000256" key="2">
    <source>
        <dbReference type="ARBA" id="ARBA00022771"/>
    </source>
</evidence>
<organism evidence="8 9">
    <name type="scientific">Panaeolus cyanescens</name>
    <dbReference type="NCBI Taxonomy" id="181874"/>
    <lineage>
        <taxon>Eukaryota</taxon>
        <taxon>Fungi</taxon>
        <taxon>Dikarya</taxon>
        <taxon>Basidiomycota</taxon>
        <taxon>Agaricomycotina</taxon>
        <taxon>Agaricomycetes</taxon>
        <taxon>Agaricomycetidae</taxon>
        <taxon>Agaricales</taxon>
        <taxon>Agaricineae</taxon>
        <taxon>Galeropsidaceae</taxon>
        <taxon>Panaeolus</taxon>
    </lineage>
</organism>
<accession>A0A409V9B3</accession>
<dbReference type="Pfam" id="PF25168">
    <property type="entry name" value="Beta-prop_WDR36-Utp21_2nd"/>
    <property type="match status" value="1"/>
</dbReference>
<dbReference type="GO" id="GO:0034388">
    <property type="term" value="C:Pwp2p-containing subcomplex of 90S preribosome"/>
    <property type="evidence" value="ECO:0007669"/>
    <property type="project" value="TreeGrafter"/>
</dbReference>
<dbReference type="GO" id="GO:0006364">
    <property type="term" value="P:rRNA processing"/>
    <property type="evidence" value="ECO:0007669"/>
    <property type="project" value="InterPro"/>
</dbReference>
<feature type="region of interest" description="Disordered" evidence="6">
    <location>
        <begin position="1"/>
        <end position="31"/>
    </location>
</feature>
<protein>
    <recommendedName>
        <fullName evidence="7">MYND-type domain-containing protein</fullName>
    </recommendedName>
</protein>
<keyword evidence="5" id="KW-0853">WD repeat</keyword>
<reference evidence="8 9" key="1">
    <citation type="journal article" date="2018" name="Evol. Lett.">
        <title>Horizontal gene cluster transfer increased hallucinogenic mushroom diversity.</title>
        <authorList>
            <person name="Reynolds H.T."/>
            <person name="Vijayakumar V."/>
            <person name="Gluck-Thaler E."/>
            <person name="Korotkin H.B."/>
            <person name="Matheny P.B."/>
            <person name="Slot J.C."/>
        </authorList>
    </citation>
    <scope>NUCLEOTIDE SEQUENCE [LARGE SCALE GENOMIC DNA]</scope>
    <source>
        <strain evidence="8 9">2629</strain>
    </source>
</reference>
<dbReference type="Pfam" id="PF01753">
    <property type="entry name" value="zf-MYND"/>
    <property type="match status" value="1"/>
</dbReference>
<feature type="domain" description="MYND-type" evidence="7">
    <location>
        <begin position="1249"/>
        <end position="1290"/>
    </location>
</feature>
<dbReference type="InterPro" id="IPR011047">
    <property type="entry name" value="Quinoprotein_ADH-like_sf"/>
</dbReference>
<dbReference type="InParanoid" id="A0A409V9B3"/>
<name>A0A409V9B3_9AGAR</name>
<dbReference type="Gene3D" id="2.130.10.10">
    <property type="entry name" value="YVTN repeat-like/Quinoprotein amine dehydrogenase"/>
    <property type="match status" value="2"/>
</dbReference>
<dbReference type="SUPFAM" id="SSF144232">
    <property type="entry name" value="HIT/MYND zinc finger-like"/>
    <property type="match status" value="1"/>
</dbReference>
<dbReference type="PROSITE" id="PS50294">
    <property type="entry name" value="WD_REPEATS_REGION"/>
    <property type="match status" value="1"/>
</dbReference>
<dbReference type="GO" id="GO:0008270">
    <property type="term" value="F:zinc ion binding"/>
    <property type="evidence" value="ECO:0007669"/>
    <property type="project" value="UniProtKB-KW"/>
</dbReference>
<keyword evidence="9" id="KW-1185">Reference proteome</keyword>
<dbReference type="FunCoup" id="A0A409V9B3">
    <property type="interactions" value="771"/>
</dbReference>
<dbReference type="PANTHER" id="PTHR22840:SF12">
    <property type="entry name" value="WD REPEAT-CONTAINING PROTEIN 36"/>
    <property type="match status" value="1"/>
</dbReference>
<evidence type="ECO:0000256" key="3">
    <source>
        <dbReference type="ARBA" id="ARBA00022833"/>
    </source>
</evidence>
<sequence length="1295" mass="143453">MALQNPASADATGRPRKKARQELTDDLPSTSKSKIREPRLFAPFRALGLITNHVPFVLQARSHKGATDGPKLHLLTCLGRSWALWEGGKMGLLFVGPDAPDFISSMAMDGDAVWVASGIHLIKYIRGKEVLRASNPLGGNLSFITVFGSQILALTESGDRLLLWNTSNAELDGTITFDPSFTAKSILHPATYLNKVIVGSVQGDIQLWNIQTQTCIHRFEVNRLLSIPKSRVGQRDEGYTITSMVQSPAIDVVGVGYSSGEISIYDIRADERLMKMFMEGGNITALGFRTDGHPVLASASSAGHVALWDLNERGRLLHMIKGAHDGAISALEWVPGQPVLITSGDDNSVKQWLFDSPTAPPRLLKFRSGHHAPPHLIRYYGDDGKQLLTASRDRSLRCTSVVRDSRSFELSQGMHRSLLKKATSLSIPLASLKFPPISSISYSKTRSKDWDDILTCHSDEILARTWTMQNKKLGKYTFSLADAQKKGKDKKATGTVKTVCVTACGNFGLAGSSTGEIHMWNMQSGIKRKSFTLGSCPQEVVARFYAGTAKRSDRAISGIATDSLNRLVIASTLDGTINFFDFLTTKLEHTLVLPSTAISILLQRDSGLLAVVCDDMTIRIVDIETRKVVRELKGFHSRILDITFSADSRWLVASSLDSVIRTFDIPTGRLIDGFRTSSVATSISFSPTNDFLATAHVDSVGVFLWANRSQYAEISFSSVSDDDIFEVSMPSMQGIAEDEALEALEALKVADSPADVFSTPPQLDGDLITLTLLPRSRWQTLLNLEVIEQRNKPKEPPKAPEQAPFFLPTLPGVETRFAIEDKTASAQSQKPTKRLQKVADGSRTTFEQLLYDEPRDGDYERLFNHAKILSPAALDLEIRSLTGLEALSLFIHALTRRLLSHRDFEAVQAMQNVFIKTHGEILIQNEELLSDLEELAATHRKESQGVLQLIASSLGTLGFHLNKLTQAAAFCSIIVLCFDHPTPIMNMDMDMIETVVTRIYSSPHVPTADNFAEVMGLTNTDGVTTSAFVGLDEAAKLIVCCHLLRKLRMSVNVREQDIVYHKFAALYLPALVINLLDPPPLPEGAPPGLIDDFKLNNCYIEILGTVSHTPYFAKFIRSKTEIAEGSKKLIRTITQRLIDVAPSWDRKMLHTPIDREEGYYQSAAGTAIQLLSTLHAAFIKEPAGSPILLTPQLKKDVLPWLRKWESRHRSEFLGQVCMRTRSQLLGHADMQRDARQIRRLLKNWEVCGNPGCEKNANLKACSRCQTVRYCCPEHQKAHWSNLAEPHKSLCYKADY</sequence>
<evidence type="ECO:0000313" key="9">
    <source>
        <dbReference type="Proteomes" id="UP000284842"/>
    </source>
</evidence>
<dbReference type="PANTHER" id="PTHR22840">
    <property type="entry name" value="WD REPEAT-CONTAINING PROTEIN 36"/>
    <property type="match status" value="1"/>
</dbReference>
<dbReference type="SMART" id="SM00320">
    <property type="entry name" value="WD40"/>
    <property type="match status" value="9"/>
</dbReference>
<keyword evidence="2 4" id="KW-0863">Zinc-finger</keyword>
<dbReference type="InterPro" id="IPR001680">
    <property type="entry name" value="WD40_rpt"/>
</dbReference>
<feature type="repeat" description="WD" evidence="5">
    <location>
        <begin position="321"/>
        <end position="352"/>
    </location>
</feature>
<dbReference type="STRING" id="181874.A0A409V9B3"/>
<dbReference type="Pfam" id="PF25171">
    <property type="entry name" value="Beta-prop_WDR36-Utp21_1st"/>
    <property type="match status" value="1"/>
</dbReference>
<keyword evidence="3" id="KW-0862">Zinc</keyword>
<dbReference type="Proteomes" id="UP000284842">
    <property type="component" value="Unassembled WGS sequence"/>
</dbReference>
<feature type="repeat" description="WD" evidence="5">
    <location>
        <begin position="632"/>
        <end position="673"/>
    </location>
</feature>
<gene>
    <name evidence="8" type="ORF">CVT24_006791</name>
</gene>
<proteinExistence type="predicted"/>
<dbReference type="InterPro" id="IPR002893">
    <property type="entry name" value="Znf_MYND"/>
</dbReference>
<evidence type="ECO:0000256" key="6">
    <source>
        <dbReference type="SAM" id="MobiDB-lite"/>
    </source>
</evidence>
<dbReference type="InterPro" id="IPR059157">
    <property type="entry name" value="WDR36-Utp21_N"/>
</dbReference>
<keyword evidence="1" id="KW-0479">Metal-binding</keyword>
<evidence type="ECO:0000313" key="8">
    <source>
        <dbReference type="EMBL" id="PPQ63266.1"/>
    </source>
</evidence>
<dbReference type="SUPFAM" id="SSF50998">
    <property type="entry name" value="Quinoprotein alcohol dehydrogenase-like"/>
    <property type="match status" value="1"/>
</dbReference>
<dbReference type="PROSITE" id="PS50865">
    <property type="entry name" value="ZF_MYND_2"/>
    <property type="match status" value="1"/>
</dbReference>
<dbReference type="Pfam" id="PF04192">
    <property type="entry name" value="Utp21"/>
    <property type="match status" value="1"/>
</dbReference>
<evidence type="ECO:0000256" key="4">
    <source>
        <dbReference type="PROSITE-ProRule" id="PRU00134"/>
    </source>
</evidence>
<evidence type="ECO:0000256" key="5">
    <source>
        <dbReference type="PROSITE-ProRule" id="PRU00221"/>
    </source>
</evidence>
<dbReference type="Gene3D" id="6.10.140.2220">
    <property type="match status" value="1"/>
</dbReference>
<dbReference type="EMBL" id="NHTK01006127">
    <property type="protein sequence ID" value="PPQ63266.1"/>
    <property type="molecule type" value="Genomic_DNA"/>
</dbReference>
<comment type="caution">
    <text evidence="8">The sequence shown here is derived from an EMBL/GenBank/DDBJ whole genome shotgun (WGS) entry which is preliminary data.</text>
</comment>